<dbReference type="Gene3D" id="1.20.970.30">
    <property type="entry name" value="eIF4G, eIF4E-binding domain"/>
    <property type="match status" value="1"/>
</dbReference>
<dbReference type="Pfam" id="PF12152">
    <property type="entry name" value="eIF_4G1"/>
    <property type="match status" value="1"/>
</dbReference>
<feature type="compositionally biased region" description="Low complexity" evidence="8">
    <location>
        <begin position="437"/>
        <end position="450"/>
    </location>
</feature>
<dbReference type="SUPFAM" id="SSF48371">
    <property type="entry name" value="ARM repeat"/>
    <property type="match status" value="1"/>
</dbReference>
<dbReference type="FunFam" id="1.25.40.180:FF:000020">
    <property type="entry name" value="Eukaryotic translation initiation factor subunit"/>
    <property type="match status" value="1"/>
</dbReference>
<comment type="caution">
    <text evidence="10">The sequence shown here is derived from an EMBL/GenBank/DDBJ whole genome shotgun (WGS) entry which is preliminary data.</text>
</comment>
<evidence type="ECO:0000313" key="10">
    <source>
        <dbReference type="EMBL" id="KAK5108940.1"/>
    </source>
</evidence>
<dbReference type="SUPFAM" id="SSF101489">
    <property type="entry name" value="Eukaryotic initiation factor 4f subunit eIF4g, eIF4e-binding domain"/>
    <property type="match status" value="1"/>
</dbReference>
<organism evidence="10 11">
    <name type="scientific">Meristemomyces frigidus</name>
    <dbReference type="NCBI Taxonomy" id="1508187"/>
    <lineage>
        <taxon>Eukaryota</taxon>
        <taxon>Fungi</taxon>
        <taxon>Dikarya</taxon>
        <taxon>Ascomycota</taxon>
        <taxon>Pezizomycotina</taxon>
        <taxon>Dothideomycetes</taxon>
        <taxon>Dothideomycetidae</taxon>
        <taxon>Mycosphaerellales</taxon>
        <taxon>Teratosphaeriaceae</taxon>
        <taxon>Meristemomyces</taxon>
    </lineage>
</organism>
<feature type="compositionally biased region" description="Gly residues" evidence="8">
    <location>
        <begin position="1365"/>
        <end position="1374"/>
    </location>
</feature>
<feature type="region of interest" description="Disordered" evidence="8">
    <location>
        <begin position="1352"/>
        <end position="1514"/>
    </location>
</feature>
<feature type="region of interest" description="Disordered" evidence="8">
    <location>
        <begin position="951"/>
        <end position="1040"/>
    </location>
</feature>
<evidence type="ECO:0000256" key="6">
    <source>
        <dbReference type="ARBA" id="ARBA00022884"/>
    </source>
</evidence>
<keyword evidence="5" id="KW-0597">Phosphoprotein</keyword>
<feature type="compositionally biased region" description="Polar residues" evidence="8">
    <location>
        <begin position="178"/>
        <end position="187"/>
    </location>
</feature>
<feature type="compositionally biased region" description="Basic and acidic residues" evidence="8">
    <location>
        <begin position="681"/>
        <end position="751"/>
    </location>
</feature>
<feature type="compositionally biased region" description="Basic and acidic residues" evidence="8">
    <location>
        <begin position="632"/>
        <end position="661"/>
    </location>
</feature>
<dbReference type="SMART" id="SM00543">
    <property type="entry name" value="MIF4G"/>
    <property type="match status" value="1"/>
</dbReference>
<dbReference type="GO" id="GO:0003729">
    <property type="term" value="F:mRNA binding"/>
    <property type="evidence" value="ECO:0007669"/>
    <property type="project" value="TreeGrafter"/>
</dbReference>
<dbReference type="PANTHER" id="PTHR23253">
    <property type="entry name" value="EUKARYOTIC TRANSLATION INITIATION FACTOR 4 GAMMA"/>
    <property type="match status" value="1"/>
</dbReference>
<sequence length="1514" mass="161486">MTSAVSPHAQLPSQSNNTTSAASTLPLTGAVPAQLPAKSYATATKTASLATQAPAGASAQNAKSNDTPVNGAHATAQGGSQPNGAITNSDHARKPSVVINASGASGSIPNGGPVSANGRPHINFGAMNASPLPQHAAPQAQNSSLATPANSNPRVISPAHSPSPIPQPQESGGRPPSGLQNQTNGVTFGQLGGEGDQFRQGQGPLDPNMLSMHERRQSSQSMHSEMGSQNMQNMTNRQFMPSGGRGRGFASQPSYGGNPMPSPGLGYRSMSGQQGARSGMAQQFQPGPTPSSPYMRSGSPAINHARPNMPPYGYPQQQVNIPSHIANAAVSKSKPAKILRQDSVLLPRPEGRVEHITSLVEADETPCFAVQLTSDQILTNISKQMHYPDYNAYGGYYQPFYPAYPGQAPQSPRPPYPSPYNVPAGPMQAPFNPPDMSRSASQSSQRPSSSLGQPQTPSMQNQAPLHTPGPGQQVPPPQSTNFVRPVKKSSAIKITDAQGNAINFNKAAPSPSAAVHPQPQNPVIVSTPNASTPPPRAPSAQHNKPESKSTKSSEETKNAFQEQVRRNLEEAKRREQEEAAPKAKPDAAKEEPKIEMKSASKEEPKVEAKKEELVPATEKKEPEGPAAAAQEPAKEAVAEADKSVAIITKDDESVKATEVSEKPSAQPEVEKEAKEETEDERIEREIAEMEAADKAEAEREAAYNDKRAKEKAEAAKRAAETADEDLKRQEREAEEREEKRERERLAEQEKEDKDDDEAEEPNEEAKSKFASLKKPTLGPGASAPDSGAATPSSDDTAVDSASMPPPAAQPTKLAQKPKPAHLKLETNKRVEPAEPTPGMQALKSARFLEVKDEPKYPDGFKSPNPALNENGARKGKAYNMDFLMQFQSVFKEKPSVNWDQKVKETLGSSDEPGSARLGSARTPAPRQASRGGAAAPAGGYVAMGQFAGGARTLPPGTSSADRFAASQGAGPRGGMAMPGGMNRVPSQLGMGAPGMGMSRNNSSLSMGAMGGPNSPRQPSARGRGGSKRPDRQMSKREEQDMMSKMPLTAHMEIAPLPKSQTGWKPMSIGAPAMAAGPDLSGHLAPDVVQRKVKAALNKMTPEKFDKIADQVLEIASQSKNETDGRTLRQVIQLTFEKATDEAHWAGMYAKFCHKMLTTMSTDIKDETIKDKNGNPVVGGALFRKYLLNRCQEEFERGWQANLPEKPEGDSQEAALLSDEYYVAAAAKRRGLGLIQFIGQLYKLKMLTLRIMHECVMRLLNFEGDIDEAAVENLTTLLRAVGGTMEADDQGPGMLNAYFERIDQVLLKNNSLASRPRFMILDLLDLRKAGWHGKDDTKGPKTIEQIHTEAAAAIAKADAERARGSQRGGHGGGRMPAGRGDARNFSGNMPPPVDYNRNVQMDDLRKLQNRGGSGRSTGANLGPGGNLGPSALSGRQGSRRGGNLGPPTSGNTTRTNTPPVEKDKKDEISTPINPFSALASLDSSGEDPTAQADDSPPAARDRSKSPMRASESTEV</sequence>
<feature type="compositionally biased region" description="Pro residues" evidence="8">
    <location>
        <begin position="411"/>
        <end position="420"/>
    </location>
</feature>
<comment type="subcellular location">
    <subcellularLocation>
        <location evidence="1">Cytoplasm</location>
    </subcellularLocation>
</comment>
<dbReference type="Proteomes" id="UP001310890">
    <property type="component" value="Unassembled WGS sequence"/>
</dbReference>
<evidence type="ECO:0000256" key="4">
    <source>
        <dbReference type="ARBA" id="ARBA00022540"/>
    </source>
</evidence>
<feature type="compositionally biased region" description="Polar residues" evidence="8">
    <location>
        <begin position="58"/>
        <end position="68"/>
    </location>
</feature>
<evidence type="ECO:0000256" key="3">
    <source>
        <dbReference type="ARBA" id="ARBA00022490"/>
    </source>
</evidence>
<dbReference type="PANTHER" id="PTHR23253:SF9">
    <property type="entry name" value="EUKARYOTIC TRANSLATION INITIATION FACTOR 4 GAMMA 2"/>
    <property type="match status" value="1"/>
</dbReference>
<dbReference type="GO" id="GO:0003743">
    <property type="term" value="F:translation initiation factor activity"/>
    <property type="evidence" value="ECO:0007669"/>
    <property type="project" value="UniProtKB-KW"/>
</dbReference>
<feature type="compositionally biased region" description="Low complexity" evidence="8">
    <location>
        <begin position="15"/>
        <end position="24"/>
    </location>
</feature>
<feature type="region of interest" description="Disordered" evidence="8">
    <location>
        <begin position="895"/>
        <end position="936"/>
    </location>
</feature>
<dbReference type="InterPro" id="IPR016024">
    <property type="entry name" value="ARM-type_fold"/>
</dbReference>
<evidence type="ECO:0000256" key="2">
    <source>
        <dbReference type="ARBA" id="ARBA00005775"/>
    </source>
</evidence>
<protein>
    <recommendedName>
        <fullName evidence="9">MIF4G domain-containing protein</fullName>
    </recommendedName>
</protein>
<feature type="compositionally biased region" description="Polar residues" evidence="8">
    <location>
        <begin position="521"/>
        <end position="530"/>
    </location>
</feature>
<feature type="compositionally biased region" description="Gly residues" evidence="8">
    <location>
        <begin position="1410"/>
        <end position="1426"/>
    </location>
</feature>
<dbReference type="EMBL" id="JAVRRL010000074">
    <property type="protein sequence ID" value="KAK5108940.1"/>
    <property type="molecule type" value="Genomic_DNA"/>
</dbReference>
<reference evidence="10" key="1">
    <citation type="submission" date="2023-08" db="EMBL/GenBank/DDBJ databases">
        <title>Black Yeasts Isolated from many extreme environments.</title>
        <authorList>
            <person name="Coleine C."/>
            <person name="Stajich J.E."/>
            <person name="Selbmann L."/>
        </authorList>
    </citation>
    <scope>NUCLEOTIDE SEQUENCE</scope>
    <source>
        <strain evidence="10">CCFEE 5401</strain>
    </source>
</reference>
<evidence type="ECO:0000259" key="9">
    <source>
        <dbReference type="SMART" id="SM00543"/>
    </source>
</evidence>
<keyword evidence="4" id="KW-0396">Initiation factor</keyword>
<evidence type="ECO:0000256" key="8">
    <source>
        <dbReference type="SAM" id="MobiDB-lite"/>
    </source>
</evidence>
<dbReference type="GO" id="GO:0016281">
    <property type="term" value="C:eukaryotic translation initiation factor 4F complex"/>
    <property type="evidence" value="ECO:0007669"/>
    <property type="project" value="TreeGrafter"/>
</dbReference>
<evidence type="ECO:0000256" key="7">
    <source>
        <dbReference type="ARBA" id="ARBA00022917"/>
    </source>
</evidence>
<feature type="domain" description="MIF4G" evidence="9">
    <location>
        <begin position="1089"/>
        <end position="1329"/>
    </location>
</feature>
<proteinExistence type="inferred from homology"/>
<feature type="compositionally biased region" description="Polar residues" evidence="8">
    <location>
        <begin position="139"/>
        <end position="154"/>
    </location>
</feature>
<feature type="region of interest" description="Disordered" evidence="8">
    <location>
        <begin position="1"/>
        <end position="25"/>
    </location>
</feature>
<feature type="compositionally biased region" description="Polar residues" evidence="8">
    <location>
        <begin position="270"/>
        <end position="286"/>
    </location>
</feature>
<dbReference type="Pfam" id="PF02854">
    <property type="entry name" value="MIF4G"/>
    <property type="match status" value="1"/>
</dbReference>
<accession>A0AAN7TBD8</accession>
<dbReference type="Gene3D" id="1.25.40.180">
    <property type="match status" value="1"/>
</dbReference>
<feature type="compositionally biased region" description="Polar residues" evidence="8">
    <location>
        <begin position="451"/>
        <end position="464"/>
    </location>
</feature>
<feature type="compositionally biased region" description="Basic and acidic residues" evidence="8">
    <location>
        <begin position="846"/>
        <end position="858"/>
    </location>
</feature>
<keyword evidence="3" id="KW-0963">Cytoplasm</keyword>
<dbReference type="GO" id="GO:0010494">
    <property type="term" value="C:cytoplasmic stress granule"/>
    <property type="evidence" value="ECO:0007669"/>
    <property type="project" value="UniProtKB-ARBA"/>
</dbReference>
<evidence type="ECO:0000256" key="5">
    <source>
        <dbReference type="ARBA" id="ARBA00022553"/>
    </source>
</evidence>
<feature type="compositionally biased region" description="Low complexity" evidence="8">
    <location>
        <begin position="923"/>
        <end position="936"/>
    </location>
</feature>
<dbReference type="InterPro" id="IPR022745">
    <property type="entry name" value="eIF4G1_eIF4E-bd"/>
</dbReference>
<feature type="region of interest" description="Disordered" evidence="8">
    <location>
        <begin position="51"/>
        <end position="311"/>
    </location>
</feature>
<evidence type="ECO:0000313" key="11">
    <source>
        <dbReference type="Proteomes" id="UP001310890"/>
    </source>
</evidence>
<comment type="similarity">
    <text evidence="2">Belongs to the eukaryotic initiation factor 4G family.</text>
</comment>
<name>A0AAN7TBD8_9PEZI</name>
<feature type="compositionally biased region" description="Basic and acidic residues" evidence="8">
    <location>
        <begin position="822"/>
        <end position="832"/>
    </location>
</feature>
<feature type="compositionally biased region" description="Acidic residues" evidence="8">
    <location>
        <begin position="752"/>
        <end position="762"/>
    </location>
</feature>
<feature type="region of interest" description="Disordered" evidence="8">
    <location>
        <begin position="406"/>
        <end position="873"/>
    </location>
</feature>
<feature type="compositionally biased region" description="Basic and acidic residues" evidence="8">
    <location>
        <begin position="543"/>
        <end position="623"/>
    </location>
</feature>
<dbReference type="InterPro" id="IPR003890">
    <property type="entry name" value="MIF4G-like_typ-3"/>
</dbReference>
<evidence type="ECO:0000256" key="1">
    <source>
        <dbReference type="ARBA" id="ARBA00004496"/>
    </source>
</evidence>
<feature type="compositionally biased region" description="Low complexity" evidence="8">
    <location>
        <begin position="778"/>
        <end position="795"/>
    </location>
</feature>
<feature type="compositionally biased region" description="Polar residues" evidence="8">
    <location>
        <begin position="1445"/>
        <end position="1457"/>
    </location>
</feature>
<keyword evidence="7" id="KW-0648">Protein biosynthesis</keyword>
<dbReference type="InterPro" id="IPR036211">
    <property type="entry name" value="eIF4G_eIF4E-bd_sf"/>
</dbReference>
<feature type="compositionally biased region" description="Polar residues" evidence="8">
    <location>
        <begin position="77"/>
        <end position="89"/>
    </location>
</feature>
<feature type="compositionally biased region" description="Basic and acidic residues" evidence="8">
    <location>
        <begin position="895"/>
        <end position="904"/>
    </location>
</feature>
<feature type="compositionally biased region" description="Basic and acidic residues" evidence="8">
    <location>
        <begin position="1027"/>
        <end position="1040"/>
    </location>
</feature>
<feature type="compositionally biased region" description="Polar residues" evidence="8">
    <location>
        <begin position="218"/>
        <end position="239"/>
    </location>
</feature>
<gene>
    <name evidence="10" type="ORF">LTR62_007655</name>
</gene>
<keyword evidence="6" id="KW-0694">RNA-binding</keyword>